<dbReference type="AlphaFoldDB" id="A0A1M6DWU7"/>
<sequence>MKYGIFYAYWEKEWKGDFITYIEKVKKLGFDILEVGCGDFHKQPDSYFHTLRDAAREYDIILTGGYGPRAEHNLCSPDTAVVENALAFYSDIFRKMEIAGIRSIGGGLYAYWPVDYSREPDKAGDLERSIKNMRRLADIAERHGITLNMEVLNRFEGYLINDTNEGLAYIRAVDKPNVKLMLDTFHMNIEEDSFTEPILQAGKYLGHVHVGEPNRKPPREGRIPWGEIGKALRQIGYDGPVVMEPFVTMGGQVGKDICVWRDLSQGATEEDLDRDAEKSLAFLKGMFEA</sequence>
<protein>
    <submittedName>
        <fullName evidence="2">D-tagatose 3-epimerase</fullName>
    </submittedName>
</protein>
<dbReference type="Pfam" id="PF01261">
    <property type="entry name" value="AP_endonuc_2"/>
    <property type="match status" value="1"/>
</dbReference>
<dbReference type="EMBL" id="FQZP01000009">
    <property type="protein sequence ID" value="SHI77623.1"/>
    <property type="molecule type" value="Genomic_DNA"/>
</dbReference>
<dbReference type="Gene3D" id="3.20.20.150">
    <property type="entry name" value="Divalent-metal-dependent TIM barrel enzymes"/>
    <property type="match status" value="1"/>
</dbReference>
<accession>A0A1M6DWU7</accession>
<name>A0A1M6DWU7_9FIRM</name>
<gene>
    <name evidence="2" type="ORF">SAMN05444373_100922</name>
</gene>
<dbReference type="InterPro" id="IPR036237">
    <property type="entry name" value="Xyl_isomerase-like_sf"/>
</dbReference>
<evidence type="ECO:0000259" key="1">
    <source>
        <dbReference type="Pfam" id="PF01261"/>
    </source>
</evidence>
<dbReference type="RefSeq" id="WP_149678132.1">
    <property type="nucleotide sequence ID" value="NZ_FQZP01000009.1"/>
</dbReference>
<dbReference type="InterPro" id="IPR050312">
    <property type="entry name" value="IolE/XylAMocC-like"/>
</dbReference>
<dbReference type="SMR" id="A0A1M6DWU7"/>
<feature type="domain" description="Xylose isomerase-like TIM barrel" evidence="1">
    <location>
        <begin position="22"/>
        <end position="247"/>
    </location>
</feature>
<proteinExistence type="predicted"/>
<dbReference type="OrthoDB" id="9786584at2"/>
<dbReference type="SUPFAM" id="SSF51658">
    <property type="entry name" value="Xylose isomerase-like"/>
    <property type="match status" value="1"/>
</dbReference>
<dbReference type="PANTHER" id="PTHR12110">
    <property type="entry name" value="HYDROXYPYRUVATE ISOMERASE"/>
    <property type="match status" value="1"/>
</dbReference>
<evidence type="ECO:0000313" key="2">
    <source>
        <dbReference type="EMBL" id="SHI77623.1"/>
    </source>
</evidence>
<dbReference type="Proteomes" id="UP000324781">
    <property type="component" value="Unassembled WGS sequence"/>
</dbReference>
<reference evidence="2 3" key="1">
    <citation type="submission" date="2016-11" db="EMBL/GenBank/DDBJ databases">
        <authorList>
            <person name="Varghese N."/>
            <person name="Submissions S."/>
        </authorList>
    </citation>
    <scope>NUCLEOTIDE SEQUENCE [LARGE SCALE GENOMIC DNA]</scope>
    <source>
        <strain evidence="2 3">DSM 19027</strain>
    </source>
</reference>
<dbReference type="InterPro" id="IPR013022">
    <property type="entry name" value="Xyl_isomerase-like_TIM-brl"/>
</dbReference>
<evidence type="ECO:0000313" key="3">
    <source>
        <dbReference type="Proteomes" id="UP000324781"/>
    </source>
</evidence>
<keyword evidence="3" id="KW-1185">Reference proteome</keyword>
<dbReference type="PANTHER" id="PTHR12110:SF41">
    <property type="entry name" value="INOSOSE DEHYDRATASE"/>
    <property type="match status" value="1"/>
</dbReference>
<organism evidence="2 3">
    <name type="scientific">Thermoclostridium caenicola</name>
    <dbReference type="NCBI Taxonomy" id="659425"/>
    <lineage>
        <taxon>Bacteria</taxon>
        <taxon>Bacillati</taxon>
        <taxon>Bacillota</taxon>
        <taxon>Clostridia</taxon>
        <taxon>Eubacteriales</taxon>
        <taxon>Oscillospiraceae</taxon>
        <taxon>Thermoclostridium</taxon>
    </lineage>
</organism>